<proteinExistence type="inferred from homology"/>
<comment type="caution">
    <text evidence="9">The sequence shown here is derived from an EMBL/GenBank/DDBJ whole genome shotgun (WGS) entry which is preliminary data.</text>
</comment>
<feature type="domain" description="Glycoside hydrolase family 3 N-terminal" evidence="8">
    <location>
        <begin position="78"/>
        <end position="396"/>
    </location>
</feature>
<dbReference type="PANTHER" id="PTHR30480:SF13">
    <property type="entry name" value="BETA-HEXOSAMINIDASE"/>
    <property type="match status" value="1"/>
</dbReference>
<dbReference type="InterPro" id="IPR050226">
    <property type="entry name" value="NagZ_Beta-hexosaminidase"/>
</dbReference>
<gene>
    <name evidence="9" type="ORF">ACFSCS_08160</name>
</gene>
<dbReference type="Gene3D" id="3.20.20.300">
    <property type="entry name" value="Glycoside hydrolase, family 3, N-terminal domain"/>
    <property type="match status" value="1"/>
</dbReference>
<dbReference type="InterPro" id="IPR001764">
    <property type="entry name" value="Glyco_hydro_3_N"/>
</dbReference>
<evidence type="ECO:0000256" key="2">
    <source>
        <dbReference type="ARBA" id="ARBA00005336"/>
    </source>
</evidence>
<evidence type="ECO:0000256" key="5">
    <source>
        <dbReference type="ARBA" id="ARBA00023295"/>
    </source>
</evidence>
<feature type="signal peptide" evidence="7">
    <location>
        <begin position="1"/>
        <end position="27"/>
    </location>
</feature>
<accession>A0ABW4RUX6</accession>
<dbReference type="InterPro" id="IPR036962">
    <property type="entry name" value="Glyco_hydro_3_N_sf"/>
</dbReference>
<dbReference type="InterPro" id="IPR017853">
    <property type="entry name" value="GH"/>
</dbReference>
<reference evidence="10" key="1">
    <citation type="journal article" date="2019" name="Int. J. Syst. Evol. Microbiol.">
        <title>The Global Catalogue of Microorganisms (GCM) 10K type strain sequencing project: providing services to taxonomists for standard genome sequencing and annotation.</title>
        <authorList>
            <consortium name="The Broad Institute Genomics Platform"/>
            <consortium name="The Broad Institute Genome Sequencing Center for Infectious Disease"/>
            <person name="Wu L."/>
            <person name="Ma J."/>
        </authorList>
    </citation>
    <scope>NUCLEOTIDE SEQUENCE [LARGE SCALE GENOMIC DNA]</scope>
    <source>
        <strain evidence="10">CAIM 431</strain>
    </source>
</reference>
<comment type="catalytic activity">
    <reaction evidence="1">
        <text>Hydrolysis of terminal non-reducing N-acetyl-D-hexosamine residues in N-acetyl-beta-D-hexosaminides.</text>
        <dbReference type="EC" id="3.2.1.52"/>
    </reaction>
</comment>
<evidence type="ECO:0000259" key="8">
    <source>
        <dbReference type="Pfam" id="PF00933"/>
    </source>
</evidence>
<keyword evidence="7" id="KW-0732">Signal</keyword>
<organism evidence="9 10">
    <name type="scientific">Luteococcus peritonei</name>
    <dbReference type="NCBI Taxonomy" id="88874"/>
    <lineage>
        <taxon>Bacteria</taxon>
        <taxon>Bacillati</taxon>
        <taxon>Actinomycetota</taxon>
        <taxon>Actinomycetes</taxon>
        <taxon>Propionibacteriales</taxon>
        <taxon>Propionibacteriaceae</taxon>
        <taxon>Luteococcus</taxon>
    </lineage>
</organism>
<keyword evidence="5" id="KW-0326">Glycosidase</keyword>
<sequence length="408" mass="42122">MTSPESSPESSRPVLAALACLPLLVSAACSGPVSEQSVATPASASASGSEAASPQPGGSAASSGTTSCQQLAQQMSREEQVGQLFMVGTVDLEPGSDLQQVVTEHHIGSVIYLGNGTRSLAQTAAMSSRMSGWSDAQVGLLVAVDQEGGQIQRLDGPGFADMPSAQNQAGMSDQVLRTNWTSWGKQLRQAGVRYDLAPVADVVPEDMASRNEPVGQLKRGYGSTDEQVGAKVTAVVQGLTEAGVASSLKHYPGLGRVTTNTDFGSATDDVTTLDDTGSFRAGMQAGASSVMLSSTIYSKIDPGVHAMFSSKIITDGLRGKDGWDKVVISDDMGSAAAVADVPAKDRAVRFISAGGDLVINADPGLMDEMVSGVTQKAETDQAFAEALPSHVARVLELKAQVGLVECSR</sequence>
<dbReference type="GO" id="GO:0016787">
    <property type="term" value="F:hydrolase activity"/>
    <property type="evidence" value="ECO:0007669"/>
    <property type="project" value="UniProtKB-KW"/>
</dbReference>
<keyword evidence="10" id="KW-1185">Reference proteome</keyword>
<dbReference type="Proteomes" id="UP001597326">
    <property type="component" value="Unassembled WGS sequence"/>
</dbReference>
<evidence type="ECO:0000313" key="9">
    <source>
        <dbReference type="EMBL" id="MFD1890157.1"/>
    </source>
</evidence>
<evidence type="ECO:0000256" key="1">
    <source>
        <dbReference type="ARBA" id="ARBA00001231"/>
    </source>
</evidence>
<dbReference type="EMBL" id="JBHUFZ010000016">
    <property type="protein sequence ID" value="MFD1890157.1"/>
    <property type="molecule type" value="Genomic_DNA"/>
</dbReference>
<evidence type="ECO:0000256" key="6">
    <source>
        <dbReference type="SAM" id="MobiDB-lite"/>
    </source>
</evidence>
<keyword evidence="4 9" id="KW-0378">Hydrolase</keyword>
<dbReference type="PANTHER" id="PTHR30480">
    <property type="entry name" value="BETA-HEXOSAMINIDASE-RELATED"/>
    <property type="match status" value="1"/>
</dbReference>
<feature type="region of interest" description="Disordered" evidence="6">
    <location>
        <begin position="36"/>
        <end position="74"/>
    </location>
</feature>
<evidence type="ECO:0000313" key="10">
    <source>
        <dbReference type="Proteomes" id="UP001597326"/>
    </source>
</evidence>
<protein>
    <recommendedName>
        <fullName evidence="3">beta-N-acetylhexosaminidase</fullName>
        <ecNumber evidence="3">3.2.1.52</ecNumber>
    </recommendedName>
</protein>
<evidence type="ECO:0000256" key="7">
    <source>
        <dbReference type="SAM" id="SignalP"/>
    </source>
</evidence>
<dbReference type="Pfam" id="PF00933">
    <property type="entry name" value="Glyco_hydro_3"/>
    <property type="match status" value="1"/>
</dbReference>
<name>A0ABW4RUX6_9ACTN</name>
<feature type="compositionally biased region" description="Low complexity" evidence="6">
    <location>
        <begin position="39"/>
        <end position="67"/>
    </location>
</feature>
<evidence type="ECO:0000256" key="3">
    <source>
        <dbReference type="ARBA" id="ARBA00012663"/>
    </source>
</evidence>
<dbReference type="SUPFAM" id="SSF51445">
    <property type="entry name" value="(Trans)glycosidases"/>
    <property type="match status" value="1"/>
</dbReference>
<feature type="chain" id="PRO_5046597591" description="beta-N-acetylhexosaminidase" evidence="7">
    <location>
        <begin position="28"/>
        <end position="408"/>
    </location>
</feature>
<dbReference type="RefSeq" id="WP_343873128.1">
    <property type="nucleotide sequence ID" value="NZ_BAAAIX010000013.1"/>
</dbReference>
<evidence type="ECO:0000256" key="4">
    <source>
        <dbReference type="ARBA" id="ARBA00022801"/>
    </source>
</evidence>
<comment type="similarity">
    <text evidence="2">Belongs to the glycosyl hydrolase 3 family.</text>
</comment>
<dbReference type="EC" id="3.2.1.52" evidence="3"/>